<keyword evidence="4" id="KW-0966">Cell projection</keyword>
<sequence>MNPMLPSNPSASAARATEALSFDGLHRLKHAASQAPADPATLKAVARQFEALLLQQMLAAMGKTSFGPNLLGETAAPVLQSLYQQQLATTLSQGPGLGLGSFLAKELSVRYGRPNAPVTAPASPAAPSVTPAPVDAPMGSQPAASQPPVRVKPSPPQPPQNAPQPNPPGVPPHAAQAPAAAGAPSTAAAVNRPATSAAASSDSASAPRDFVASLLPHVERAAQALRVSPVALLAQAALETGWGRHAPGNNLFGIKAAGGETQSIQTLKTTEYTPLGQVVQHAAFRAYQDISDSVEGFTQLLSRSARYAQALGQQSVEAYARAIQRAGYATDPAYAEKLVAIADSPRMKAALGALGRGTWLAKPAVPAGSSERLS</sequence>
<evidence type="ECO:0000259" key="3">
    <source>
        <dbReference type="SMART" id="SM00047"/>
    </source>
</evidence>
<feature type="compositionally biased region" description="Low complexity" evidence="2">
    <location>
        <begin position="117"/>
        <end position="137"/>
    </location>
</feature>
<name>A0A3N4UJC5_9BURK</name>
<dbReference type="PRINTS" id="PR01002">
    <property type="entry name" value="FLGFLGJ"/>
</dbReference>
<dbReference type="InterPro" id="IPR013377">
    <property type="entry name" value="FlgJ"/>
</dbReference>
<feature type="domain" description="Mannosyl-glycoprotein endo-beta-N-acetylglucosamidase-like" evidence="3">
    <location>
        <begin position="200"/>
        <end position="351"/>
    </location>
</feature>
<protein>
    <submittedName>
        <fullName evidence="4">Flagellar protein FlgJ</fullName>
    </submittedName>
</protein>
<keyword evidence="4" id="KW-0969">Cilium</keyword>
<organism evidence="4 5">
    <name type="scientific">Tibeticola sediminis</name>
    <dbReference type="NCBI Taxonomy" id="1917811"/>
    <lineage>
        <taxon>Bacteria</taxon>
        <taxon>Pseudomonadati</taxon>
        <taxon>Pseudomonadota</taxon>
        <taxon>Betaproteobacteria</taxon>
        <taxon>Burkholderiales</taxon>
        <taxon>Comamonadaceae</taxon>
        <taxon>Tibeticola</taxon>
    </lineage>
</organism>
<gene>
    <name evidence="4" type="ORF">EDC62_1035</name>
</gene>
<keyword evidence="5" id="KW-1185">Reference proteome</keyword>
<proteinExistence type="predicted"/>
<dbReference type="PANTHER" id="PTHR33308:SF9">
    <property type="entry name" value="PEPTIDOGLYCAN HYDROLASE FLGJ"/>
    <property type="match status" value="1"/>
</dbReference>
<dbReference type="GO" id="GO:0044780">
    <property type="term" value="P:bacterial-type flagellum assembly"/>
    <property type="evidence" value="ECO:0007669"/>
    <property type="project" value="InterPro"/>
</dbReference>
<dbReference type="Proteomes" id="UP000272193">
    <property type="component" value="Unassembled WGS sequence"/>
</dbReference>
<dbReference type="InterPro" id="IPR002901">
    <property type="entry name" value="MGlyc_endo_b_GlcNAc-like_dom"/>
</dbReference>
<comment type="caution">
    <text evidence="4">The sequence shown here is derived from an EMBL/GenBank/DDBJ whole genome shotgun (WGS) entry which is preliminary data.</text>
</comment>
<dbReference type="Gene3D" id="1.10.530.10">
    <property type="match status" value="1"/>
</dbReference>
<dbReference type="GO" id="GO:0004040">
    <property type="term" value="F:amidase activity"/>
    <property type="evidence" value="ECO:0007669"/>
    <property type="project" value="InterPro"/>
</dbReference>
<feature type="compositionally biased region" description="Low complexity" evidence="2">
    <location>
        <begin position="196"/>
        <end position="206"/>
    </location>
</feature>
<reference evidence="4 5" key="1">
    <citation type="submission" date="2018-11" db="EMBL/GenBank/DDBJ databases">
        <title>Genomic Encyclopedia of Type Strains, Phase IV (KMG-IV): sequencing the most valuable type-strain genomes for metagenomic binning, comparative biology and taxonomic classification.</title>
        <authorList>
            <person name="Goeker M."/>
        </authorList>
    </citation>
    <scope>NUCLEOTIDE SEQUENCE [LARGE SCALE GENOMIC DNA]</scope>
    <source>
        <strain evidence="4 5">DSM 101684</strain>
    </source>
</reference>
<dbReference type="SMART" id="SM00047">
    <property type="entry name" value="LYZ2"/>
    <property type="match status" value="1"/>
</dbReference>
<evidence type="ECO:0000313" key="5">
    <source>
        <dbReference type="Proteomes" id="UP000272193"/>
    </source>
</evidence>
<evidence type="ECO:0000256" key="1">
    <source>
        <dbReference type="ARBA" id="ARBA00022801"/>
    </source>
</evidence>
<evidence type="ECO:0000313" key="4">
    <source>
        <dbReference type="EMBL" id="RPE70553.1"/>
    </source>
</evidence>
<dbReference type="Gene3D" id="2.10.70.40">
    <property type="entry name" value="peptidoglycan hydrolase"/>
    <property type="match status" value="1"/>
</dbReference>
<feature type="region of interest" description="Disordered" evidence="2">
    <location>
        <begin position="117"/>
        <end position="206"/>
    </location>
</feature>
<dbReference type="OrthoDB" id="289937at2"/>
<feature type="compositionally biased region" description="Pro residues" evidence="2">
    <location>
        <begin position="153"/>
        <end position="171"/>
    </location>
</feature>
<dbReference type="Pfam" id="PF01832">
    <property type="entry name" value="Glucosaminidase"/>
    <property type="match status" value="1"/>
</dbReference>
<dbReference type="InterPro" id="IPR051056">
    <property type="entry name" value="Glycosyl_Hydrolase_73"/>
</dbReference>
<keyword evidence="4" id="KW-0282">Flagellum</keyword>
<dbReference type="GO" id="GO:0016798">
    <property type="term" value="F:hydrolase activity, acting on glycosyl bonds"/>
    <property type="evidence" value="ECO:0007669"/>
    <property type="project" value="InterPro"/>
</dbReference>
<dbReference type="EMBL" id="RKQL01000002">
    <property type="protein sequence ID" value="RPE70553.1"/>
    <property type="molecule type" value="Genomic_DNA"/>
</dbReference>
<evidence type="ECO:0000256" key="2">
    <source>
        <dbReference type="SAM" id="MobiDB-lite"/>
    </source>
</evidence>
<dbReference type="GO" id="GO:0071973">
    <property type="term" value="P:bacterial-type flagellum-dependent cell motility"/>
    <property type="evidence" value="ECO:0007669"/>
    <property type="project" value="TreeGrafter"/>
</dbReference>
<accession>A0A3N4UJC5</accession>
<dbReference type="PANTHER" id="PTHR33308">
    <property type="entry name" value="PEPTIDOGLYCAN HYDROLASE FLGJ"/>
    <property type="match status" value="1"/>
</dbReference>
<keyword evidence="1" id="KW-0378">Hydrolase</keyword>
<dbReference type="NCBIfam" id="TIGR02541">
    <property type="entry name" value="flagell_FlgJ"/>
    <property type="match status" value="1"/>
</dbReference>
<dbReference type="AlphaFoldDB" id="A0A3N4UJC5"/>
<feature type="compositionally biased region" description="Low complexity" evidence="2">
    <location>
        <begin position="172"/>
        <end position="189"/>
    </location>
</feature>